<evidence type="ECO:0008006" key="5">
    <source>
        <dbReference type="Google" id="ProtNLM"/>
    </source>
</evidence>
<accession>A0ABV7YRS4</accession>
<evidence type="ECO:0000313" key="3">
    <source>
        <dbReference type="EMBL" id="MFC3809065.1"/>
    </source>
</evidence>
<keyword evidence="1" id="KW-1133">Transmembrane helix</keyword>
<keyword evidence="4" id="KW-1185">Reference proteome</keyword>
<name>A0ABV7YRS4_9BACT</name>
<evidence type="ECO:0000256" key="2">
    <source>
        <dbReference type="SAM" id="SignalP"/>
    </source>
</evidence>
<keyword evidence="2" id="KW-0732">Signal</keyword>
<keyword evidence="1" id="KW-0812">Transmembrane</keyword>
<evidence type="ECO:0000313" key="4">
    <source>
        <dbReference type="Proteomes" id="UP001595616"/>
    </source>
</evidence>
<proteinExistence type="predicted"/>
<feature type="chain" id="PRO_5047184968" description="Transmembrane protein" evidence="2">
    <location>
        <begin position="20"/>
        <end position="147"/>
    </location>
</feature>
<feature type="transmembrane region" description="Helical" evidence="1">
    <location>
        <begin position="115"/>
        <end position="140"/>
    </location>
</feature>
<dbReference type="Proteomes" id="UP001595616">
    <property type="component" value="Unassembled WGS sequence"/>
</dbReference>
<feature type="transmembrane region" description="Helical" evidence="1">
    <location>
        <begin position="86"/>
        <end position="103"/>
    </location>
</feature>
<reference evidence="4" key="1">
    <citation type="journal article" date="2019" name="Int. J. Syst. Evol. Microbiol.">
        <title>The Global Catalogue of Microorganisms (GCM) 10K type strain sequencing project: providing services to taxonomists for standard genome sequencing and annotation.</title>
        <authorList>
            <consortium name="The Broad Institute Genomics Platform"/>
            <consortium name="The Broad Institute Genome Sequencing Center for Infectious Disease"/>
            <person name="Wu L."/>
            <person name="Ma J."/>
        </authorList>
    </citation>
    <scope>NUCLEOTIDE SEQUENCE [LARGE SCALE GENOMIC DNA]</scope>
    <source>
        <strain evidence="4">CECT 7956</strain>
    </source>
</reference>
<protein>
    <recommendedName>
        <fullName evidence="5">Transmembrane protein</fullName>
    </recommendedName>
</protein>
<feature type="signal peptide" evidence="2">
    <location>
        <begin position="1"/>
        <end position="19"/>
    </location>
</feature>
<dbReference type="RefSeq" id="WP_379833573.1">
    <property type="nucleotide sequence ID" value="NZ_JBHRYQ010000001.1"/>
</dbReference>
<evidence type="ECO:0000256" key="1">
    <source>
        <dbReference type="SAM" id="Phobius"/>
    </source>
</evidence>
<organism evidence="3 4">
    <name type="scientific">Lacihabitans lacunae</name>
    <dbReference type="NCBI Taxonomy" id="1028214"/>
    <lineage>
        <taxon>Bacteria</taxon>
        <taxon>Pseudomonadati</taxon>
        <taxon>Bacteroidota</taxon>
        <taxon>Cytophagia</taxon>
        <taxon>Cytophagales</taxon>
        <taxon>Leadbetterellaceae</taxon>
        <taxon>Lacihabitans</taxon>
    </lineage>
</organism>
<comment type="caution">
    <text evidence="3">The sequence shown here is derived from an EMBL/GenBank/DDBJ whole genome shotgun (WGS) entry which is preliminary data.</text>
</comment>
<keyword evidence="1" id="KW-0472">Membrane</keyword>
<dbReference type="EMBL" id="JBHRYQ010000001">
    <property type="protein sequence ID" value="MFC3809065.1"/>
    <property type="molecule type" value="Genomic_DNA"/>
</dbReference>
<gene>
    <name evidence="3" type="ORF">ACFOOI_00245</name>
</gene>
<sequence>MSKFYTILAFVFISFCASATDPFQNESLENDFKEINKVEQFVNENPNTTLQDLKTNHSELVEEITFDTHTSSALIVNDDLIGIPPFWYGFCFGIIGIVLVYILTDNDKELTQKALKGCLVSAAVGVGLYIVYVALLVGLWSSAVYSY</sequence>